<comment type="caution">
    <text evidence="3">The sequence shown here is derived from an EMBL/GenBank/DDBJ whole genome shotgun (WGS) entry which is preliminary data.</text>
</comment>
<evidence type="ECO:0000313" key="3">
    <source>
        <dbReference type="EMBL" id="MBP1041977.1"/>
    </source>
</evidence>
<dbReference type="EMBL" id="JAEEGA010000008">
    <property type="protein sequence ID" value="MBP1041977.1"/>
    <property type="molecule type" value="Genomic_DNA"/>
</dbReference>
<keyword evidence="4" id="KW-1185">Reference proteome</keyword>
<dbReference type="RefSeq" id="WP_209528719.1">
    <property type="nucleotide sequence ID" value="NZ_JAEEGA010000008.1"/>
</dbReference>
<protein>
    <submittedName>
        <fullName evidence="3">XdhC family protein</fullName>
    </submittedName>
</protein>
<feature type="domain" description="XdhC Rossmann" evidence="2">
    <location>
        <begin position="183"/>
        <end position="325"/>
    </location>
</feature>
<evidence type="ECO:0000313" key="4">
    <source>
        <dbReference type="Proteomes" id="UP000674938"/>
    </source>
</evidence>
<dbReference type="Pfam" id="PF13478">
    <property type="entry name" value="XdhC_C"/>
    <property type="match status" value="1"/>
</dbReference>
<dbReference type="InterPro" id="IPR003777">
    <property type="entry name" value="XdhC_CoxI"/>
</dbReference>
<reference evidence="3" key="1">
    <citation type="submission" date="2020-12" db="EMBL/GenBank/DDBJ databases">
        <title>Vagococcus allomyrinae sp. nov. and Enterococcus lavae sp. nov., isolated from the larvae of Allomyrina dichotoma.</title>
        <authorList>
            <person name="Lee S.D."/>
        </authorList>
    </citation>
    <scope>NUCLEOTIDE SEQUENCE</scope>
    <source>
        <strain evidence="3">BWB3-3</strain>
    </source>
</reference>
<dbReference type="InterPro" id="IPR052698">
    <property type="entry name" value="MoCofactor_Util/Proc"/>
</dbReference>
<dbReference type="AlphaFoldDB" id="A0A940P5W5"/>
<evidence type="ECO:0000259" key="2">
    <source>
        <dbReference type="Pfam" id="PF13478"/>
    </source>
</evidence>
<dbReference type="Gene3D" id="3.40.50.720">
    <property type="entry name" value="NAD(P)-binding Rossmann-like Domain"/>
    <property type="match status" value="1"/>
</dbReference>
<organism evidence="3 4">
    <name type="scientific">Vagococcus allomyrinae</name>
    <dbReference type="NCBI Taxonomy" id="2794353"/>
    <lineage>
        <taxon>Bacteria</taxon>
        <taxon>Bacillati</taxon>
        <taxon>Bacillota</taxon>
        <taxon>Bacilli</taxon>
        <taxon>Lactobacillales</taxon>
        <taxon>Enterococcaceae</taxon>
        <taxon>Vagococcus</taxon>
    </lineage>
</organism>
<dbReference type="PANTHER" id="PTHR30388:SF6">
    <property type="entry name" value="XANTHINE DEHYDROGENASE SUBUNIT A-RELATED"/>
    <property type="match status" value="1"/>
</dbReference>
<name>A0A940P5W5_9ENTE</name>
<gene>
    <name evidence="3" type="ORF">I6N95_13230</name>
</gene>
<sequence>MRELFEKLRGTLDKGEAAVLVTVVASSGSTPRGAGARMLVTQSGENVGTIGGGAIEFRCQQLAKQVLTGQQGQLEHFILAPNDVADLGMICGGNAHVLFQYVPANHLMLNLCHEVLSLITKKEPAWLVAELNRTVGLSVYSEKGWLGDEYGEIPQELIRKGQKQIEISGQNYFIEPLVNKGKVFVFGGGHVSQALVPVLGTLDFHCVVVEDRQEFLTVDLFPSASELITADLTDITSSLTIGADDYALVMTRGHLFDYILQEQLLQSPARYIGVMGSRRKIAVQIEKLQAAGFSKDQIQRITMPIGLAIKAETPAELAISIAGQLIMERAQDD</sequence>
<dbReference type="Proteomes" id="UP000674938">
    <property type="component" value="Unassembled WGS sequence"/>
</dbReference>
<evidence type="ECO:0000259" key="1">
    <source>
        <dbReference type="Pfam" id="PF02625"/>
    </source>
</evidence>
<accession>A0A940P5W5</accession>
<proteinExistence type="predicted"/>
<dbReference type="InterPro" id="IPR027051">
    <property type="entry name" value="XdhC_Rossmann_dom"/>
</dbReference>
<dbReference type="Pfam" id="PF02625">
    <property type="entry name" value="XdhC_CoxI"/>
    <property type="match status" value="1"/>
</dbReference>
<feature type="domain" description="XdhC- CoxI" evidence="1">
    <location>
        <begin position="12"/>
        <end position="77"/>
    </location>
</feature>
<dbReference type="PANTHER" id="PTHR30388">
    <property type="entry name" value="ALDEHYDE OXIDOREDUCTASE MOLYBDENUM COFACTOR ASSEMBLY PROTEIN"/>
    <property type="match status" value="1"/>
</dbReference>